<reference evidence="6 7" key="1">
    <citation type="journal article" date="2020" name="Microorganisms">
        <title>Osmotic Adaptation and Compatible Solute Biosynthesis of Phototrophic Bacteria as Revealed from Genome Analyses.</title>
        <authorList>
            <person name="Imhoff J.F."/>
            <person name="Rahn T."/>
            <person name="Kunzel S."/>
            <person name="Keller A."/>
            <person name="Neulinger S.C."/>
        </authorList>
    </citation>
    <scope>NUCLEOTIDE SEQUENCE [LARGE SCALE GENOMIC DNA]</scope>
    <source>
        <strain evidence="6 7">DSM 15116</strain>
    </source>
</reference>
<evidence type="ECO:0008006" key="8">
    <source>
        <dbReference type="Google" id="ProtNLM"/>
    </source>
</evidence>
<evidence type="ECO:0000259" key="5">
    <source>
        <dbReference type="PROSITE" id="PS51371"/>
    </source>
</evidence>
<dbReference type="SUPFAM" id="SSF141868">
    <property type="entry name" value="EAL domain-like"/>
    <property type="match status" value="1"/>
</dbReference>
<organism evidence="6 7">
    <name type="scientific">Halorhodospira neutriphila</name>
    <dbReference type="NCBI Taxonomy" id="168379"/>
    <lineage>
        <taxon>Bacteria</taxon>
        <taxon>Pseudomonadati</taxon>
        <taxon>Pseudomonadota</taxon>
        <taxon>Gammaproteobacteria</taxon>
        <taxon>Chromatiales</taxon>
        <taxon>Ectothiorhodospiraceae</taxon>
        <taxon>Halorhodospira</taxon>
    </lineage>
</organism>
<dbReference type="PANTHER" id="PTHR33121:SF76">
    <property type="entry name" value="SIGNALING PROTEIN"/>
    <property type="match status" value="1"/>
</dbReference>
<dbReference type="PROSITE" id="PS50883">
    <property type="entry name" value="EAL"/>
    <property type="match status" value="1"/>
</dbReference>
<evidence type="ECO:0000313" key="6">
    <source>
        <dbReference type="EMBL" id="MBK1727648.1"/>
    </source>
</evidence>
<dbReference type="CDD" id="cd01949">
    <property type="entry name" value="GGDEF"/>
    <property type="match status" value="1"/>
</dbReference>
<dbReference type="SUPFAM" id="SSF55073">
    <property type="entry name" value="Nucleotide cyclase"/>
    <property type="match status" value="1"/>
</dbReference>
<feature type="region of interest" description="Disordered" evidence="2">
    <location>
        <begin position="578"/>
        <end position="603"/>
    </location>
</feature>
<dbReference type="InterPro" id="IPR001633">
    <property type="entry name" value="EAL_dom"/>
</dbReference>
<dbReference type="InterPro" id="IPR000160">
    <property type="entry name" value="GGDEF_dom"/>
</dbReference>
<dbReference type="InterPro" id="IPR029787">
    <property type="entry name" value="Nucleotide_cyclase"/>
</dbReference>
<dbReference type="Gene3D" id="3.20.20.450">
    <property type="entry name" value="EAL domain"/>
    <property type="match status" value="1"/>
</dbReference>
<dbReference type="EMBL" id="NRSH01000208">
    <property type="protein sequence ID" value="MBK1727648.1"/>
    <property type="molecule type" value="Genomic_DNA"/>
</dbReference>
<keyword evidence="1" id="KW-0129">CBS domain</keyword>
<dbReference type="Gene3D" id="3.30.70.270">
    <property type="match status" value="1"/>
</dbReference>
<dbReference type="SMART" id="SM00052">
    <property type="entry name" value="EAL"/>
    <property type="match status" value="1"/>
</dbReference>
<dbReference type="InterPro" id="IPR035919">
    <property type="entry name" value="EAL_sf"/>
</dbReference>
<name>A0ABS1EA44_9GAMM</name>
<evidence type="ECO:0000259" key="4">
    <source>
        <dbReference type="PROSITE" id="PS50887"/>
    </source>
</evidence>
<feature type="domain" description="EAL" evidence="3">
    <location>
        <begin position="14"/>
        <end position="263"/>
    </location>
</feature>
<dbReference type="PROSITE" id="PS50887">
    <property type="entry name" value="GGDEF"/>
    <property type="match status" value="1"/>
</dbReference>
<dbReference type="Pfam" id="PF00571">
    <property type="entry name" value="CBS"/>
    <property type="match status" value="1"/>
</dbReference>
<dbReference type="InterPro" id="IPR000644">
    <property type="entry name" value="CBS_dom"/>
</dbReference>
<feature type="domain" description="CBS" evidence="5">
    <location>
        <begin position="285"/>
        <end position="345"/>
    </location>
</feature>
<dbReference type="CDD" id="cd04598">
    <property type="entry name" value="CBS_pair_GGDEF_EAL"/>
    <property type="match status" value="1"/>
</dbReference>
<gene>
    <name evidence="6" type="ORF">CKO13_11625</name>
</gene>
<dbReference type="Gene3D" id="3.10.580.10">
    <property type="entry name" value="CBS-domain"/>
    <property type="match status" value="1"/>
</dbReference>
<accession>A0ABS1EA44</accession>
<dbReference type="PROSITE" id="PS51371">
    <property type="entry name" value="CBS"/>
    <property type="match status" value="1"/>
</dbReference>
<evidence type="ECO:0000313" key="7">
    <source>
        <dbReference type="Proteomes" id="UP000738126"/>
    </source>
</evidence>
<comment type="caution">
    <text evidence="6">The sequence shown here is derived from an EMBL/GenBank/DDBJ whole genome shotgun (WGS) entry which is preliminary data.</text>
</comment>
<dbReference type="NCBIfam" id="TIGR00254">
    <property type="entry name" value="GGDEF"/>
    <property type="match status" value="1"/>
</dbReference>
<feature type="domain" description="GGDEF" evidence="4">
    <location>
        <begin position="443"/>
        <end position="594"/>
    </location>
</feature>
<dbReference type="Pfam" id="PF00990">
    <property type="entry name" value="GGDEF"/>
    <property type="match status" value="1"/>
</dbReference>
<protein>
    <recommendedName>
        <fullName evidence="8">Diguanylate cyclase/phosphodiesterase</fullName>
    </recommendedName>
</protein>
<dbReference type="InterPro" id="IPR046342">
    <property type="entry name" value="CBS_dom_sf"/>
</dbReference>
<dbReference type="SUPFAM" id="SSF54631">
    <property type="entry name" value="CBS-domain pair"/>
    <property type="match status" value="1"/>
</dbReference>
<evidence type="ECO:0000256" key="2">
    <source>
        <dbReference type="SAM" id="MobiDB-lite"/>
    </source>
</evidence>
<sequence length="603" mass="66839">MFREGELMQLAQQPAVATDPLDRILAGGEVSPRFQPILRLGDGEIIGYEALARGPEGDPLHHPADLFSAAMAQERLVELENLCRRRAIEAFQAQSLPGKLFLNITPDTLLQSDFQPGVTRRLLQGHGTSPEHAVVELTEHSPTEYDVLRQAADHYRCMGLSIALDDLGTGYSGLRLWSELRPDYVKLDQHFIRGVDRDLVKQEFVRSIQEIALGIGCQVIAEGIETAEELRVIRSMEVPLGQGYFFGYPQAEPPRSLPPGALGGAAGAEQRVGRRFQLTDTAASVGHEAPALFPDTRLREVSEAFRTHRDLHTLPVIEAEGGRPVGVVHRARFMELFLLPYGRDLYGRRPVSRFMDRAPLVVEHDTPVERVSQRITEAQEAGSERDFVITRGGGYHAMGSVLDLLRKITDLQIRNARYANPLTLLPGNVPIYDHIDRLLEAGEAFCVAYCDLDHFKPFNDVYGYSRGDEVIKAVAQSLVRQADRQRDFVGHIGGDDFILVLRSADPVARCERMLHSFEAQVPAFYSDEDRARGGLTAKDRTGSASFFPLLSLSVGVAYPDPAHCLSHHDVASLASEAKHQAKQRPGNAVFVERRRKPSGLTPS</sequence>
<dbReference type="SMART" id="SM00267">
    <property type="entry name" value="GGDEF"/>
    <property type="match status" value="1"/>
</dbReference>
<dbReference type="InterPro" id="IPR050706">
    <property type="entry name" value="Cyclic-di-GMP_PDE-like"/>
</dbReference>
<proteinExistence type="predicted"/>
<dbReference type="PANTHER" id="PTHR33121">
    <property type="entry name" value="CYCLIC DI-GMP PHOSPHODIESTERASE PDEF"/>
    <property type="match status" value="1"/>
</dbReference>
<evidence type="ECO:0000259" key="3">
    <source>
        <dbReference type="PROSITE" id="PS50883"/>
    </source>
</evidence>
<dbReference type="Proteomes" id="UP000738126">
    <property type="component" value="Unassembled WGS sequence"/>
</dbReference>
<dbReference type="CDD" id="cd01948">
    <property type="entry name" value="EAL"/>
    <property type="match status" value="1"/>
</dbReference>
<keyword evidence="7" id="KW-1185">Reference proteome</keyword>
<evidence type="ECO:0000256" key="1">
    <source>
        <dbReference type="PROSITE-ProRule" id="PRU00703"/>
    </source>
</evidence>
<dbReference type="InterPro" id="IPR043128">
    <property type="entry name" value="Rev_trsase/Diguanyl_cyclase"/>
</dbReference>
<dbReference type="Pfam" id="PF00563">
    <property type="entry name" value="EAL"/>
    <property type="match status" value="1"/>
</dbReference>